<dbReference type="HOGENOM" id="CLU_1517474_0_0_1"/>
<dbReference type="Proteomes" id="UP000002624">
    <property type="component" value="Unassembled WGS sequence"/>
</dbReference>
<dbReference type="AlphaFoldDB" id="C6HSQ6"/>
<name>C6HSQ6_AJECH</name>
<dbReference type="EMBL" id="GG692439">
    <property type="protein sequence ID" value="EER36581.1"/>
    <property type="molecule type" value="Genomic_DNA"/>
</dbReference>
<sequence>MAQATYFGIFSEATLTRRQIMLNVLYFTPYGYPLEGPKPLTSDTLRSSNRNVEKYPMMSRTQVGQFCAKGGNDNDDGVATGHVPDKCRARSGLQSPTMNSIRSDQNLSQPLSLQDSNVTPLNYLNALGPAIQYRKYLLAFFSLPVRRSKRSHLVPLSVIDEKCRRSFIFCLCQLCDS</sequence>
<gene>
    <name evidence="1" type="ORF">HCDG_09237</name>
</gene>
<evidence type="ECO:0000313" key="2">
    <source>
        <dbReference type="Proteomes" id="UP000002624"/>
    </source>
</evidence>
<accession>C6HSQ6</accession>
<protein>
    <submittedName>
        <fullName evidence="1">Uncharacterized protein</fullName>
    </submittedName>
</protein>
<reference evidence="2" key="1">
    <citation type="submission" date="2009-05" db="EMBL/GenBank/DDBJ databases">
        <title>The genome sequence of Ajellomyces capsulatus strain H143.</title>
        <authorList>
            <person name="Champion M."/>
            <person name="Cuomo C.A."/>
            <person name="Ma L.-J."/>
            <person name="Henn M.R."/>
            <person name="Sil A."/>
            <person name="Goldman B."/>
            <person name="Young S.K."/>
            <person name="Kodira C.D."/>
            <person name="Zeng Q."/>
            <person name="Koehrsen M."/>
            <person name="Alvarado L."/>
            <person name="Berlin A.M."/>
            <person name="Borenstein D."/>
            <person name="Chen Z."/>
            <person name="Engels R."/>
            <person name="Freedman E."/>
            <person name="Gellesch M."/>
            <person name="Goldberg J."/>
            <person name="Griggs A."/>
            <person name="Gujja S."/>
            <person name="Heiman D.I."/>
            <person name="Hepburn T.A."/>
            <person name="Howarth C."/>
            <person name="Jen D."/>
            <person name="Larson L."/>
            <person name="Lewis B."/>
            <person name="Mehta T."/>
            <person name="Park D."/>
            <person name="Pearson M."/>
            <person name="Roberts A."/>
            <person name="Saif S."/>
            <person name="Shea T.D."/>
            <person name="Shenoy N."/>
            <person name="Sisk P."/>
            <person name="Stolte C."/>
            <person name="Sykes S."/>
            <person name="Walk T."/>
            <person name="White J."/>
            <person name="Yandava C."/>
            <person name="Klein B."/>
            <person name="McEwen J.G."/>
            <person name="Puccia R."/>
            <person name="Goldman G.H."/>
            <person name="Felipe M.S."/>
            <person name="Nino-Vega G."/>
            <person name="San-Blas G."/>
            <person name="Taylor J.W."/>
            <person name="Mendoza L."/>
            <person name="Galagan J.E."/>
            <person name="Nusbaum C."/>
            <person name="Birren B.W."/>
        </authorList>
    </citation>
    <scope>NUCLEOTIDE SEQUENCE [LARGE SCALE GENOMIC DNA]</scope>
    <source>
        <strain evidence="2">H143</strain>
    </source>
</reference>
<dbReference type="VEuPathDB" id="FungiDB:HCDG_09237"/>
<proteinExistence type="predicted"/>
<evidence type="ECO:0000313" key="1">
    <source>
        <dbReference type="EMBL" id="EER36581.1"/>
    </source>
</evidence>
<organism evidence="1 2">
    <name type="scientific">Ajellomyces capsulatus (strain H143)</name>
    <name type="common">Darling's disease fungus</name>
    <name type="synonym">Histoplasma capsulatum</name>
    <dbReference type="NCBI Taxonomy" id="544712"/>
    <lineage>
        <taxon>Eukaryota</taxon>
        <taxon>Fungi</taxon>
        <taxon>Dikarya</taxon>
        <taxon>Ascomycota</taxon>
        <taxon>Pezizomycotina</taxon>
        <taxon>Eurotiomycetes</taxon>
        <taxon>Eurotiomycetidae</taxon>
        <taxon>Onygenales</taxon>
        <taxon>Ajellomycetaceae</taxon>
        <taxon>Histoplasma</taxon>
    </lineage>
</organism>